<evidence type="ECO:0000256" key="1">
    <source>
        <dbReference type="SAM" id="Phobius"/>
    </source>
</evidence>
<dbReference type="Gene3D" id="3.90.180.10">
    <property type="entry name" value="Medium-chain alcohol dehydrogenases, catalytic domain"/>
    <property type="match status" value="1"/>
</dbReference>
<feature type="domain" description="Enoyl reductase (ER)" evidence="2">
    <location>
        <begin position="8"/>
        <end position="250"/>
    </location>
</feature>
<evidence type="ECO:0000313" key="4">
    <source>
        <dbReference type="Proteomes" id="UP000637002"/>
    </source>
</evidence>
<dbReference type="PANTHER" id="PTHR45033:SF2">
    <property type="entry name" value="ZINC-TYPE ALCOHOL DEHYDROGENASE-LIKE PROTEIN C1773.06C"/>
    <property type="match status" value="1"/>
</dbReference>
<gene>
    <name evidence="3" type="primary">adhP</name>
    <name evidence="3" type="ORF">GCM10010994_58160</name>
</gene>
<keyword evidence="1" id="KW-0812">Transmembrane</keyword>
<sequence length="252" mass="26432">MCPLFFQSWLDGPVTAQKRSRPLGGPLPGVLQEQMLLDADGVSKVPAHLSFEAAATLPCAALTAWRAIAVEAPVGPGDTVLVQGTGGVSIFALQFAKARGARVIATSSSEEKLERARALGADETINYRSTPQWGARALELTGGKGVDVIVEVGGESTLKQSLDAVRVGGAIVVIGVLGGISTPILVPSVFSKNLRILGISVGSRAHFDDMCTHIDRWKLEPVVDRAFGFGEVPAALRLMEAGGHFGKVVVRV</sequence>
<reference evidence="3" key="1">
    <citation type="journal article" date="2014" name="Int. J. Syst. Evol. Microbiol.">
        <title>Complete genome sequence of Corynebacterium casei LMG S-19264T (=DSM 44701T), isolated from a smear-ripened cheese.</title>
        <authorList>
            <consortium name="US DOE Joint Genome Institute (JGI-PGF)"/>
            <person name="Walter F."/>
            <person name="Albersmeier A."/>
            <person name="Kalinowski J."/>
            <person name="Ruckert C."/>
        </authorList>
    </citation>
    <scope>NUCLEOTIDE SEQUENCE</scope>
    <source>
        <strain evidence="3">CGMCC 1.12919</strain>
    </source>
</reference>
<protein>
    <submittedName>
        <fullName evidence="3">NADPH:quinone oxidoreductase</fullName>
    </submittedName>
</protein>
<keyword evidence="1" id="KW-1133">Transmembrane helix</keyword>
<dbReference type="SMART" id="SM00829">
    <property type="entry name" value="PKS_ER"/>
    <property type="match status" value="1"/>
</dbReference>
<dbReference type="PANTHER" id="PTHR45033">
    <property type="match status" value="1"/>
</dbReference>
<accession>A0A916UXH3</accession>
<keyword evidence="1" id="KW-0472">Membrane</keyword>
<dbReference type="Pfam" id="PF00107">
    <property type="entry name" value="ADH_zinc_N"/>
    <property type="match status" value="1"/>
</dbReference>
<dbReference type="GO" id="GO:0016491">
    <property type="term" value="F:oxidoreductase activity"/>
    <property type="evidence" value="ECO:0007669"/>
    <property type="project" value="InterPro"/>
</dbReference>
<dbReference type="Gene3D" id="3.40.50.720">
    <property type="entry name" value="NAD(P)-binding Rossmann-like Domain"/>
    <property type="match status" value="1"/>
</dbReference>
<name>A0A916UXH3_9HYPH</name>
<organism evidence="3 4">
    <name type="scientific">Chelatococcus reniformis</name>
    <dbReference type="NCBI Taxonomy" id="1494448"/>
    <lineage>
        <taxon>Bacteria</taxon>
        <taxon>Pseudomonadati</taxon>
        <taxon>Pseudomonadota</taxon>
        <taxon>Alphaproteobacteria</taxon>
        <taxon>Hyphomicrobiales</taxon>
        <taxon>Chelatococcaceae</taxon>
        <taxon>Chelatococcus</taxon>
    </lineage>
</organism>
<evidence type="ECO:0000313" key="3">
    <source>
        <dbReference type="EMBL" id="GGC92703.1"/>
    </source>
</evidence>
<dbReference type="Proteomes" id="UP000637002">
    <property type="component" value="Unassembled WGS sequence"/>
</dbReference>
<dbReference type="InterPro" id="IPR020843">
    <property type="entry name" value="ER"/>
</dbReference>
<proteinExistence type="predicted"/>
<dbReference type="InterPro" id="IPR013149">
    <property type="entry name" value="ADH-like_C"/>
</dbReference>
<dbReference type="AlphaFoldDB" id="A0A916UXH3"/>
<dbReference type="SUPFAM" id="SSF51735">
    <property type="entry name" value="NAD(P)-binding Rossmann-fold domains"/>
    <property type="match status" value="1"/>
</dbReference>
<evidence type="ECO:0000259" key="2">
    <source>
        <dbReference type="SMART" id="SM00829"/>
    </source>
</evidence>
<keyword evidence="4" id="KW-1185">Reference proteome</keyword>
<dbReference type="InterPro" id="IPR011032">
    <property type="entry name" value="GroES-like_sf"/>
</dbReference>
<dbReference type="EMBL" id="BMGG01000013">
    <property type="protein sequence ID" value="GGC92703.1"/>
    <property type="molecule type" value="Genomic_DNA"/>
</dbReference>
<comment type="caution">
    <text evidence="3">The sequence shown here is derived from an EMBL/GenBank/DDBJ whole genome shotgun (WGS) entry which is preliminary data.</text>
</comment>
<feature type="transmembrane region" description="Helical" evidence="1">
    <location>
        <begin position="167"/>
        <end position="190"/>
    </location>
</feature>
<reference evidence="3" key="2">
    <citation type="submission" date="2020-09" db="EMBL/GenBank/DDBJ databases">
        <authorList>
            <person name="Sun Q."/>
            <person name="Zhou Y."/>
        </authorList>
    </citation>
    <scope>NUCLEOTIDE SEQUENCE</scope>
    <source>
        <strain evidence="3">CGMCC 1.12919</strain>
    </source>
</reference>
<dbReference type="InterPro" id="IPR036291">
    <property type="entry name" value="NAD(P)-bd_dom_sf"/>
</dbReference>
<dbReference type="InterPro" id="IPR052711">
    <property type="entry name" value="Zinc_ADH-like"/>
</dbReference>
<dbReference type="CDD" id="cd08276">
    <property type="entry name" value="MDR7"/>
    <property type="match status" value="1"/>
</dbReference>
<dbReference type="SUPFAM" id="SSF50129">
    <property type="entry name" value="GroES-like"/>
    <property type="match status" value="1"/>
</dbReference>